<dbReference type="AlphaFoldDB" id="A0A7S2JJW8"/>
<proteinExistence type="predicted"/>
<feature type="region of interest" description="Disordered" evidence="4">
    <location>
        <begin position="570"/>
        <end position="872"/>
    </location>
</feature>
<dbReference type="PANTHER" id="PTHR46695">
    <property type="entry name" value="ZINC FINGER CCCH DOMAIN-CONTAINING PROTEIN 44-RELATED"/>
    <property type="match status" value="1"/>
</dbReference>
<dbReference type="InterPro" id="IPR001965">
    <property type="entry name" value="Znf_PHD"/>
</dbReference>
<evidence type="ECO:0000313" key="6">
    <source>
        <dbReference type="EMBL" id="CAD9550052.1"/>
    </source>
</evidence>
<evidence type="ECO:0000259" key="5">
    <source>
        <dbReference type="SMART" id="SM00249"/>
    </source>
</evidence>
<feature type="region of interest" description="Disordered" evidence="4">
    <location>
        <begin position="366"/>
        <end position="473"/>
    </location>
</feature>
<organism evidence="6">
    <name type="scientific">Cyanoptyche gloeocystis</name>
    <dbReference type="NCBI Taxonomy" id="77922"/>
    <lineage>
        <taxon>Eukaryota</taxon>
        <taxon>Glaucocystophyceae</taxon>
        <taxon>Glaucocystophyceae incertae sedis</taxon>
        <taxon>Cyanoptyche</taxon>
    </lineage>
</organism>
<evidence type="ECO:0000256" key="4">
    <source>
        <dbReference type="SAM" id="MobiDB-lite"/>
    </source>
</evidence>
<keyword evidence="3" id="KW-0862">Zinc</keyword>
<feature type="domain" description="Zinc finger PHD-type" evidence="5">
    <location>
        <begin position="142"/>
        <end position="188"/>
    </location>
</feature>
<feature type="region of interest" description="Disordered" evidence="4">
    <location>
        <begin position="488"/>
        <end position="558"/>
    </location>
</feature>
<feature type="region of interest" description="Disordered" evidence="4">
    <location>
        <begin position="40"/>
        <end position="59"/>
    </location>
</feature>
<evidence type="ECO:0000256" key="1">
    <source>
        <dbReference type="ARBA" id="ARBA00022723"/>
    </source>
</evidence>
<dbReference type="EMBL" id="HBGX01000309">
    <property type="protein sequence ID" value="CAD9550052.1"/>
    <property type="molecule type" value="Transcribed_RNA"/>
</dbReference>
<keyword evidence="2" id="KW-0863">Zinc-finger</keyword>
<feature type="compositionally biased region" description="Low complexity" evidence="4">
    <location>
        <begin position="822"/>
        <end position="833"/>
    </location>
</feature>
<feature type="compositionally biased region" description="Low complexity" evidence="4">
    <location>
        <begin position="623"/>
        <end position="638"/>
    </location>
</feature>
<dbReference type="InterPro" id="IPR013083">
    <property type="entry name" value="Znf_RING/FYVE/PHD"/>
</dbReference>
<name>A0A7S2JJW8_9EUKA</name>
<dbReference type="SMART" id="SM00249">
    <property type="entry name" value="PHD"/>
    <property type="match status" value="1"/>
</dbReference>
<gene>
    <name evidence="6" type="ORF">CGLO1086_LOCUS150</name>
</gene>
<sequence>MANQVDVLPEINLKACRPSCKFTITDLDASNIIRVKLRNKSSSGADGNGEELGEEKCSPAKKARKPKSCFRSPIDHPDFKLLPESYQRWLIRIVALGRSNSKKPDWQRWLTSNRPRRDRKLPAVFSNGDYEFKAQSKNSDCWCFVCGDGGTLLICDERSCKKVFHASCIPEDETRMNTGRKWVCPRHRCGYCPEDGSPTLIFQCETCVYSRCRSHLDLHCVVASDAATSDHIKSPRVICPLCQPPLLAKGISFRPVEDLFEELDKHDRTLSSGVWSEQKSERNLMGEKRQFGSASHDVDEPEPFAVKKPRREADTCHLYSIPVGKRTESSSGMEADQSLDVPSSGGICLRGEQTSEFLADCERHRHTGNRSTRLQELPAEEMASSRCGPTEDRPSPVPLRRPDVERAELRTVEKSAPQKHMSERNDVAFQSHPMEDVRPPSEPTRVAVETTSRPAASPTYHGHFPSSCRPEAPPKFAIKSFPAILRRRAPRDLSLTGSSKQAPSTSPRSGRKRITKPSYPSPYSTPPSTIQILVPSTPASPAGFRAASLTKPAKKSPVLRLTPRTVSLFASHKPSLPPVCPPDLPAEQLPAELRGSLAFSPSPSPPCVPVQSSLSTFQLGRPSGSDSANSLASSSRSSPTPMENGAPNSNSNSNSNSNGPPALITSSKMRVAVMAKMRKKRGEALLSRSCTDAAFSEDAHESTAGPEHDRPASDGSEDAESAICASNSNSNSNSNPNSAADPADPDFDVDCFWACGNDESAGDAPAPGLGSESESEPRDPSPSSRSASDAERGPTPVPAVASEDAPLVNVATPEAQKERRPSSSPLSPSPASSCAGRYPESFSPAGSIRTGPCSPSDLSVDLPGPMVCRTTA</sequence>
<dbReference type="PROSITE" id="PS01359">
    <property type="entry name" value="ZF_PHD_1"/>
    <property type="match status" value="1"/>
</dbReference>
<feature type="compositionally biased region" description="Pro residues" evidence="4">
    <location>
        <begin position="575"/>
        <end position="584"/>
    </location>
</feature>
<evidence type="ECO:0000256" key="3">
    <source>
        <dbReference type="ARBA" id="ARBA00022833"/>
    </source>
</evidence>
<keyword evidence="1" id="KW-0479">Metal-binding</keyword>
<dbReference type="InterPro" id="IPR055198">
    <property type="entry name" value="NSD_PHD"/>
</dbReference>
<feature type="compositionally biased region" description="Basic and acidic residues" evidence="4">
    <location>
        <begin position="697"/>
        <end position="712"/>
    </location>
</feature>
<dbReference type="InterPro" id="IPR019786">
    <property type="entry name" value="Zinc_finger_PHD-type_CS"/>
</dbReference>
<dbReference type="PANTHER" id="PTHR46695:SF5">
    <property type="entry name" value="RNA POLYMERASE-ASSOCIATED PROTEIN RTF1 HOMOLOG"/>
    <property type="match status" value="1"/>
</dbReference>
<evidence type="ECO:0000256" key="2">
    <source>
        <dbReference type="ARBA" id="ARBA00022771"/>
    </source>
</evidence>
<dbReference type="InterPro" id="IPR011011">
    <property type="entry name" value="Znf_FYVE_PHD"/>
</dbReference>
<dbReference type="Gene3D" id="3.30.40.10">
    <property type="entry name" value="Zinc/RING finger domain, C3HC4 (zinc finger)"/>
    <property type="match status" value="1"/>
</dbReference>
<dbReference type="SUPFAM" id="SSF57903">
    <property type="entry name" value="FYVE/PHD zinc finger"/>
    <property type="match status" value="1"/>
</dbReference>
<accession>A0A7S2JJW8</accession>
<feature type="compositionally biased region" description="Polar residues" evidence="4">
    <location>
        <begin position="495"/>
        <end position="508"/>
    </location>
</feature>
<feature type="compositionally biased region" description="Basic and acidic residues" evidence="4">
    <location>
        <begin position="389"/>
        <end position="413"/>
    </location>
</feature>
<feature type="compositionally biased region" description="Low complexity" evidence="4">
    <location>
        <begin position="648"/>
        <end position="658"/>
    </location>
</feature>
<dbReference type="GO" id="GO:0008270">
    <property type="term" value="F:zinc ion binding"/>
    <property type="evidence" value="ECO:0007669"/>
    <property type="project" value="UniProtKB-KW"/>
</dbReference>
<feature type="compositionally biased region" description="Low complexity" evidence="4">
    <location>
        <begin position="725"/>
        <end position="742"/>
    </location>
</feature>
<dbReference type="CDD" id="cd15568">
    <property type="entry name" value="PHD5_NSD"/>
    <property type="match status" value="1"/>
</dbReference>
<dbReference type="Pfam" id="PF22908">
    <property type="entry name" value="PHD_NSD"/>
    <property type="match status" value="1"/>
</dbReference>
<reference evidence="6" key="1">
    <citation type="submission" date="2021-01" db="EMBL/GenBank/DDBJ databases">
        <authorList>
            <person name="Corre E."/>
            <person name="Pelletier E."/>
            <person name="Niang G."/>
            <person name="Scheremetjew M."/>
            <person name="Finn R."/>
            <person name="Kale V."/>
            <person name="Holt S."/>
            <person name="Cochrane G."/>
            <person name="Meng A."/>
            <person name="Brown T."/>
            <person name="Cohen L."/>
        </authorList>
    </citation>
    <scope>NUCLEOTIDE SEQUENCE</scope>
    <source>
        <strain evidence="6">SAG4.97</strain>
    </source>
</reference>
<protein>
    <recommendedName>
        <fullName evidence="5">Zinc finger PHD-type domain-containing protein</fullName>
    </recommendedName>
</protein>